<dbReference type="InterPro" id="IPR014721">
    <property type="entry name" value="Ribsml_uS5_D2-typ_fold_subgr"/>
</dbReference>
<comment type="similarity">
    <text evidence="6">Belongs to the RnpA family.</text>
</comment>
<dbReference type="InterPro" id="IPR000100">
    <property type="entry name" value="RNase_P"/>
</dbReference>
<evidence type="ECO:0000256" key="4">
    <source>
        <dbReference type="ARBA" id="ARBA00022801"/>
    </source>
</evidence>
<dbReference type="EC" id="3.1.26.5" evidence="6"/>
<dbReference type="GO" id="GO:0000049">
    <property type="term" value="F:tRNA binding"/>
    <property type="evidence" value="ECO:0007669"/>
    <property type="project" value="UniProtKB-UniRule"/>
</dbReference>
<dbReference type="RefSeq" id="WP_151666701.1">
    <property type="nucleotide sequence ID" value="NZ_WBVO01000002.1"/>
</dbReference>
<comment type="caution">
    <text evidence="7">The sequence shown here is derived from an EMBL/GenBank/DDBJ whole genome shotgun (WGS) entry which is preliminary data.</text>
</comment>
<dbReference type="Proteomes" id="UP000468650">
    <property type="component" value="Unassembled WGS sequence"/>
</dbReference>
<dbReference type="Pfam" id="PF00825">
    <property type="entry name" value="Ribonuclease_P"/>
    <property type="match status" value="1"/>
</dbReference>
<evidence type="ECO:0000256" key="6">
    <source>
        <dbReference type="HAMAP-Rule" id="MF_00227"/>
    </source>
</evidence>
<keyword evidence="1 6" id="KW-0819">tRNA processing</keyword>
<comment type="subunit">
    <text evidence="6">Consists of a catalytic RNA component (M1 or rnpB) and a protein subunit.</text>
</comment>
<dbReference type="EMBL" id="WBVO01000002">
    <property type="protein sequence ID" value="KAB2814033.1"/>
    <property type="molecule type" value="Genomic_DNA"/>
</dbReference>
<comment type="catalytic activity">
    <reaction evidence="6">
        <text>Endonucleolytic cleavage of RNA, removing 5'-extranucleotides from tRNA precursor.</text>
        <dbReference type="EC" id="3.1.26.5"/>
    </reaction>
</comment>
<protein>
    <recommendedName>
        <fullName evidence="6">Ribonuclease P protein component</fullName>
        <shortName evidence="6">RNase P protein</shortName>
        <shortName evidence="6">RNaseP protein</shortName>
        <ecNumber evidence="6">3.1.26.5</ecNumber>
    </recommendedName>
    <alternativeName>
        <fullName evidence="6">Protein C5</fullName>
    </alternativeName>
</protein>
<keyword evidence="4 6" id="KW-0378">Hydrolase</keyword>
<dbReference type="InterPro" id="IPR020568">
    <property type="entry name" value="Ribosomal_Su5_D2-typ_SF"/>
</dbReference>
<gene>
    <name evidence="6" type="primary">rnpA</name>
    <name evidence="7" type="ORF">F8C67_04960</name>
</gene>
<dbReference type="OrthoDB" id="1524972at2"/>
<organism evidence="7 8">
    <name type="scientific">Phaeocystidibacter luteus</name>
    <dbReference type="NCBI Taxonomy" id="911197"/>
    <lineage>
        <taxon>Bacteria</taxon>
        <taxon>Pseudomonadati</taxon>
        <taxon>Bacteroidota</taxon>
        <taxon>Flavobacteriia</taxon>
        <taxon>Flavobacteriales</taxon>
        <taxon>Phaeocystidibacteraceae</taxon>
        <taxon>Phaeocystidibacter</taxon>
    </lineage>
</organism>
<evidence type="ECO:0000313" key="8">
    <source>
        <dbReference type="Proteomes" id="UP000468650"/>
    </source>
</evidence>
<keyword evidence="3 6" id="KW-0255">Endonuclease</keyword>
<keyword evidence="2 6" id="KW-0540">Nuclease</keyword>
<dbReference type="PANTHER" id="PTHR33992:SF1">
    <property type="entry name" value="RIBONUCLEASE P PROTEIN COMPONENT"/>
    <property type="match status" value="1"/>
</dbReference>
<evidence type="ECO:0000313" key="7">
    <source>
        <dbReference type="EMBL" id="KAB2814033.1"/>
    </source>
</evidence>
<dbReference type="GO" id="GO:0001682">
    <property type="term" value="P:tRNA 5'-leader removal"/>
    <property type="evidence" value="ECO:0007669"/>
    <property type="project" value="UniProtKB-UniRule"/>
</dbReference>
<sequence>MPRFPKTERLTNKAHFESLIKGGISVGAYPIRLIVKELPLSTEAPYQIAFAVGKRRFKKATDRNHMKRRLREAWRLNKEDFLSLLHRALNAEKLAILIVYTSEEKESVEKLEKALFKAQARILEKISRSSAQ</sequence>
<dbReference type="Gene3D" id="3.30.230.10">
    <property type="match status" value="1"/>
</dbReference>
<evidence type="ECO:0000256" key="5">
    <source>
        <dbReference type="ARBA" id="ARBA00022884"/>
    </source>
</evidence>
<comment type="function">
    <text evidence="6">RNaseP catalyzes the removal of the 5'-leader sequence from pre-tRNA to produce the mature 5'-terminus. It can also cleave other RNA substrates such as 4.5S RNA. The protein component plays an auxiliary but essential role in vivo by binding to the 5'-leader sequence and broadening the substrate specificity of the ribozyme.</text>
</comment>
<dbReference type="GO" id="GO:0030677">
    <property type="term" value="C:ribonuclease P complex"/>
    <property type="evidence" value="ECO:0007669"/>
    <property type="project" value="TreeGrafter"/>
</dbReference>
<evidence type="ECO:0000256" key="3">
    <source>
        <dbReference type="ARBA" id="ARBA00022759"/>
    </source>
</evidence>
<dbReference type="GO" id="GO:0004526">
    <property type="term" value="F:ribonuclease P activity"/>
    <property type="evidence" value="ECO:0007669"/>
    <property type="project" value="UniProtKB-UniRule"/>
</dbReference>
<dbReference type="HAMAP" id="MF_00227">
    <property type="entry name" value="RNase_P"/>
    <property type="match status" value="1"/>
</dbReference>
<name>A0A6N6RJS5_9FLAO</name>
<keyword evidence="8" id="KW-1185">Reference proteome</keyword>
<evidence type="ECO:0000256" key="1">
    <source>
        <dbReference type="ARBA" id="ARBA00022694"/>
    </source>
</evidence>
<reference evidence="7 8" key="1">
    <citation type="submission" date="2019-09" db="EMBL/GenBank/DDBJ databases">
        <title>Genomes of family Cryomorphaceae.</title>
        <authorList>
            <person name="Bowman J.P."/>
        </authorList>
    </citation>
    <scope>NUCLEOTIDE SEQUENCE [LARGE SCALE GENOMIC DNA]</scope>
    <source>
        <strain evidence="7 8">LMG 25704</strain>
    </source>
</reference>
<dbReference type="AlphaFoldDB" id="A0A6N6RJS5"/>
<dbReference type="SUPFAM" id="SSF54211">
    <property type="entry name" value="Ribosomal protein S5 domain 2-like"/>
    <property type="match status" value="1"/>
</dbReference>
<keyword evidence="5 6" id="KW-0694">RNA-binding</keyword>
<dbReference type="GO" id="GO:0042781">
    <property type="term" value="F:3'-tRNA processing endoribonuclease activity"/>
    <property type="evidence" value="ECO:0007669"/>
    <property type="project" value="TreeGrafter"/>
</dbReference>
<accession>A0A6N6RJS5</accession>
<dbReference type="PANTHER" id="PTHR33992">
    <property type="entry name" value="RIBONUCLEASE P PROTEIN COMPONENT"/>
    <property type="match status" value="1"/>
</dbReference>
<proteinExistence type="inferred from homology"/>
<evidence type="ECO:0000256" key="2">
    <source>
        <dbReference type="ARBA" id="ARBA00022722"/>
    </source>
</evidence>